<dbReference type="Pfam" id="PF17944">
    <property type="entry name" value="Arg_decarbox_C"/>
    <property type="match status" value="1"/>
</dbReference>
<dbReference type="PANTHER" id="PTHR43295:SF9">
    <property type="entry name" value="BIOSYNTHETIC ARGININE DECARBOXYLASE"/>
    <property type="match status" value="1"/>
</dbReference>
<proteinExistence type="inferred from homology"/>
<feature type="domain" description="Arginine decarboxylase C-terminal helical" evidence="18">
    <location>
        <begin position="575"/>
        <end position="623"/>
    </location>
</feature>
<dbReference type="InterPro" id="IPR041128">
    <property type="entry name" value="Arg_decarbox_C"/>
</dbReference>
<dbReference type="Gene3D" id="1.20.58.930">
    <property type="match status" value="1"/>
</dbReference>
<dbReference type="InterPro" id="IPR022644">
    <property type="entry name" value="De-COase2_N"/>
</dbReference>
<evidence type="ECO:0000256" key="8">
    <source>
        <dbReference type="ARBA" id="ARBA00022842"/>
    </source>
</evidence>
<sequence length="631" mass="70935">MPEWDIGKSKTLYNMDRWGENFFDIDPNGELTVSPTPGGSAASLYRLSRDFMSRGFSLPALVRFPGILRRRVERLRNAFETAMEKERYPARYMPVYPIKVNQRRQVVEAVLNAGAAGLEVGSKPELIAALTASRAGGLLICNGCKDRPYIRMALIAGEIGLKPYIVIEKISELSLIFREANRLNVTPRLGVRIKLASFGKGRWENSGGAKSKFGLGASGIIEAVSILKEAGLIQALRLMHFHIGSQIPNVHDIQKALNESTRFYAELRALGAPIEIVDVGGGLGVDYEGMMSSRFFSANYTIEEYANNVIYAFKEICDPLNLPRPDIITENGRAIVAHHAVFITDIVAAESVSPPAPLQPPPESAPDIISDLWSQLHTVDESSALEAYHNAVYWLKDMQIMFSYGVINLSQRALAERLFYSICFKARELLRGVPDARAHHETLYELEDRLADKYFANFSLFRSTPDVWAIDQLFPILPLQRLDEYPGNRATVQDLTCDSDGRFKKYVHSRGFETSLPAHFLSRDEPYLIGIFLVGAYQEILGDMHNLFGNFNSFNARIDEKGDYQLDKILKGESVEEILSHVDFDSEGLFKTYRKRLRAASLSEETRRLYMRELAGALDGHSYIDVNERDV</sequence>
<evidence type="ECO:0000313" key="19">
    <source>
        <dbReference type="EMBL" id="VEN73189.1"/>
    </source>
</evidence>
<dbReference type="Gene3D" id="3.20.20.10">
    <property type="entry name" value="Alanine racemase"/>
    <property type="match status" value="1"/>
</dbReference>
<protein>
    <recommendedName>
        <fullName evidence="5 13">Arginine decarboxylase</fullName>
        <ecNumber evidence="5 13">4.1.1.19</ecNumber>
    </recommendedName>
</protein>
<evidence type="ECO:0000256" key="14">
    <source>
        <dbReference type="PIRSR" id="PIRSR001336-50"/>
    </source>
</evidence>
<dbReference type="PROSITE" id="PS00879">
    <property type="entry name" value="ODR_DC_2_2"/>
    <property type="match status" value="1"/>
</dbReference>
<comment type="cofactor">
    <cofactor evidence="2">
        <name>Mg(2+)</name>
        <dbReference type="ChEBI" id="CHEBI:18420"/>
    </cofactor>
</comment>
<dbReference type="PROSITE" id="PS00878">
    <property type="entry name" value="ODR_DC_2_1"/>
    <property type="match status" value="1"/>
</dbReference>
<evidence type="ECO:0000256" key="6">
    <source>
        <dbReference type="ARBA" id="ARBA00022723"/>
    </source>
</evidence>
<dbReference type="Gene3D" id="1.10.287.3440">
    <property type="match status" value="1"/>
</dbReference>
<dbReference type="GO" id="GO:0033388">
    <property type="term" value="P:putrescine biosynthetic process from arginine"/>
    <property type="evidence" value="ECO:0007669"/>
    <property type="project" value="TreeGrafter"/>
</dbReference>
<feature type="domain" description="Orn/DAP/Arg decarboxylase 2 N-terminal" evidence="16">
    <location>
        <begin position="82"/>
        <end position="337"/>
    </location>
</feature>
<evidence type="ECO:0000256" key="12">
    <source>
        <dbReference type="ARBA" id="ARBA00023239"/>
    </source>
</evidence>
<gene>
    <name evidence="19" type="primary">speA</name>
    <name evidence="19" type="ORF">EPICR_130006</name>
</gene>
<dbReference type="InterPro" id="IPR022657">
    <property type="entry name" value="De-COase2_CS"/>
</dbReference>
<keyword evidence="8" id="KW-0460">Magnesium</keyword>
<organism evidence="19">
    <name type="scientific">uncultured Desulfobacteraceae bacterium</name>
    <dbReference type="NCBI Taxonomy" id="218296"/>
    <lineage>
        <taxon>Bacteria</taxon>
        <taxon>Pseudomonadati</taxon>
        <taxon>Thermodesulfobacteriota</taxon>
        <taxon>Desulfobacteria</taxon>
        <taxon>Desulfobacterales</taxon>
        <taxon>Desulfobacteraceae</taxon>
        <taxon>environmental samples</taxon>
    </lineage>
</organism>
<dbReference type="InterPro" id="IPR040634">
    <property type="entry name" value="Arg_decarb_HB"/>
</dbReference>
<dbReference type="PRINTS" id="PR01180">
    <property type="entry name" value="ARGDCRBXLASE"/>
</dbReference>
<feature type="domain" description="Arginine decarboxylase helical bundle" evidence="17">
    <location>
        <begin position="363"/>
        <end position="446"/>
    </location>
</feature>
<evidence type="ECO:0000256" key="2">
    <source>
        <dbReference type="ARBA" id="ARBA00001946"/>
    </source>
</evidence>
<evidence type="ECO:0000256" key="4">
    <source>
        <dbReference type="ARBA" id="ARBA00008357"/>
    </source>
</evidence>
<evidence type="ECO:0000256" key="9">
    <source>
        <dbReference type="ARBA" id="ARBA00022898"/>
    </source>
</evidence>
<dbReference type="GO" id="GO:0046872">
    <property type="term" value="F:metal ion binding"/>
    <property type="evidence" value="ECO:0007669"/>
    <property type="project" value="UniProtKB-KW"/>
</dbReference>
<evidence type="ECO:0000256" key="10">
    <source>
        <dbReference type="ARBA" id="ARBA00023066"/>
    </source>
</evidence>
<dbReference type="InterPro" id="IPR029066">
    <property type="entry name" value="PLP-binding_barrel"/>
</dbReference>
<keyword evidence="11" id="KW-0620">Polyamine biosynthesis</keyword>
<name>A0A484HJZ7_9BACT</name>
<keyword evidence="7" id="KW-0210">Decarboxylase</keyword>
<evidence type="ECO:0000256" key="3">
    <source>
        <dbReference type="ARBA" id="ARBA00002257"/>
    </source>
</evidence>
<evidence type="ECO:0000259" key="17">
    <source>
        <dbReference type="Pfam" id="PF17810"/>
    </source>
</evidence>
<comment type="cofactor">
    <cofactor evidence="1 14">
        <name>pyridoxal 5'-phosphate</name>
        <dbReference type="ChEBI" id="CHEBI:597326"/>
    </cofactor>
</comment>
<dbReference type="InterPro" id="IPR000183">
    <property type="entry name" value="Orn/DAP/Arg_de-COase"/>
</dbReference>
<keyword evidence="12 19" id="KW-0456">Lyase</keyword>
<dbReference type="GO" id="GO:0008792">
    <property type="term" value="F:arginine decarboxylase activity"/>
    <property type="evidence" value="ECO:0007669"/>
    <property type="project" value="UniProtKB-UniRule"/>
</dbReference>
<dbReference type="CDD" id="cd06830">
    <property type="entry name" value="PLPDE_III_ADC"/>
    <property type="match status" value="1"/>
</dbReference>
<dbReference type="PIRSF" id="PIRSF001336">
    <property type="entry name" value="Arg_decrbxlase"/>
    <property type="match status" value="1"/>
</dbReference>
<evidence type="ECO:0000256" key="5">
    <source>
        <dbReference type="ARBA" id="ARBA00012426"/>
    </source>
</evidence>
<dbReference type="Pfam" id="PF02784">
    <property type="entry name" value="Orn_Arg_deC_N"/>
    <property type="match status" value="1"/>
</dbReference>
<dbReference type="NCBIfam" id="NF003763">
    <property type="entry name" value="PRK05354.1"/>
    <property type="match status" value="1"/>
</dbReference>
<comment type="similarity">
    <text evidence="4">Belongs to the Orn/Lys/Arg decarboxylase class-II family. SpeA subfamily.</text>
</comment>
<dbReference type="EC" id="4.1.1.19" evidence="5 13"/>
<dbReference type="GO" id="GO:0006527">
    <property type="term" value="P:L-arginine catabolic process"/>
    <property type="evidence" value="ECO:0007669"/>
    <property type="project" value="InterPro"/>
</dbReference>
<dbReference type="Gene3D" id="2.40.37.10">
    <property type="entry name" value="Lyase, Ornithine Decarboxylase, Chain A, domain 1"/>
    <property type="match status" value="1"/>
</dbReference>
<dbReference type="AlphaFoldDB" id="A0A484HJZ7"/>
<dbReference type="Pfam" id="PF17810">
    <property type="entry name" value="Arg_decarb_HB"/>
    <property type="match status" value="1"/>
</dbReference>
<reference evidence="19" key="1">
    <citation type="submission" date="2019-01" db="EMBL/GenBank/DDBJ databases">
        <authorList>
            <consortium name="Genoscope - CEA"/>
            <person name="William W."/>
        </authorList>
    </citation>
    <scope>NUCLEOTIDE SEQUENCE</scope>
    <source>
        <strain evidence="19">CR-1</strain>
    </source>
</reference>
<evidence type="ECO:0000256" key="1">
    <source>
        <dbReference type="ARBA" id="ARBA00001933"/>
    </source>
</evidence>
<evidence type="ECO:0000256" key="13">
    <source>
        <dbReference type="NCBIfam" id="TIGR01273"/>
    </source>
</evidence>
<dbReference type="GO" id="GO:0008295">
    <property type="term" value="P:spermidine biosynthetic process"/>
    <property type="evidence" value="ECO:0007669"/>
    <property type="project" value="UniProtKB-UniRule"/>
</dbReference>
<dbReference type="PRINTS" id="PR01179">
    <property type="entry name" value="ODADCRBXLASE"/>
</dbReference>
<dbReference type="InterPro" id="IPR022653">
    <property type="entry name" value="De-COase2_pyr-phos_BS"/>
</dbReference>
<accession>A0A484HJZ7</accession>
<evidence type="ECO:0000259" key="18">
    <source>
        <dbReference type="Pfam" id="PF17944"/>
    </source>
</evidence>
<keyword evidence="9 14" id="KW-0663">Pyridoxal phosphate</keyword>
<dbReference type="InterPro" id="IPR002985">
    <property type="entry name" value="Arg_decrbxlase"/>
</dbReference>
<evidence type="ECO:0000256" key="11">
    <source>
        <dbReference type="ARBA" id="ARBA00023115"/>
    </source>
</evidence>
<feature type="active site" description="Proton donor" evidence="15">
    <location>
        <position position="497"/>
    </location>
</feature>
<evidence type="ECO:0000256" key="7">
    <source>
        <dbReference type="ARBA" id="ARBA00022793"/>
    </source>
</evidence>
<feature type="modified residue" description="N6-(pyridoxal phosphate)lysine" evidence="14">
    <location>
        <position position="99"/>
    </location>
</feature>
<dbReference type="PANTHER" id="PTHR43295">
    <property type="entry name" value="ARGININE DECARBOXYLASE"/>
    <property type="match status" value="1"/>
</dbReference>
<dbReference type="SUPFAM" id="SSF51419">
    <property type="entry name" value="PLP-binding barrel"/>
    <property type="match status" value="1"/>
</dbReference>
<dbReference type="InterPro" id="IPR009006">
    <property type="entry name" value="Ala_racemase/Decarboxylase_C"/>
</dbReference>
<comment type="function">
    <text evidence="3">Catalyzes the biosynthesis of agmatine from arginine.</text>
</comment>
<dbReference type="NCBIfam" id="TIGR01273">
    <property type="entry name" value="speA"/>
    <property type="match status" value="1"/>
</dbReference>
<keyword evidence="10" id="KW-0745">Spermidine biosynthesis</keyword>
<evidence type="ECO:0000259" key="16">
    <source>
        <dbReference type="Pfam" id="PF02784"/>
    </source>
</evidence>
<dbReference type="EMBL" id="CAACVI010000005">
    <property type="protein sequence ID" value="VEN73189.1"/>
    <property type="molecule type" value="Genomic_DNA"/>
</dbReference>
<keyword evidence="6" id="KW-0479">Metal-binding</keyword>
<evidence type="ECO:0000256" key="15">
    <source>
        <dbReference type="PIRSR" id="PIRSR600183-50"/>
    </source>
</evidence>